<evidence type="ECO:0000256" key="1">
    <source>
        <dbReference type="ARBA" id="ARBA00004613"/>
    </source>
</evidence>
<dbReference type="EMBL" id="QXFZ01000337">
    <property type="protein sequence ID" value="KAE9120449.1"/>
    <property type="molecule type" value="Genomic_DNA"/>
</dbReference>
<name>A0A6A3ZYS5_9STRA</name>
<gene>
    <name evidence="7" type="ORF">PF002_g7394</name>
    <name evidence="6" type="ORF">PF007_g8164</name>
    <name evidence="5" type="ORF">PF009_g7257</name>
</gene>
<evidence type="ECO:0000256" key="2">
    <source>
        <dbReference type="ARBA" id="ARBA00009520"/>
    </source>
</evidence>
<reference evidence="8 9" key="1">
    <citation type="submission" date="2018-08" db="EMBL/GenBank/DDBJ databases">
        <title>Genomic investigation of the strawberry pathogen Phytophthora fragariae indicates pathogenicity is determined by transcriptional variation in three key races.</title>
        <authorList>
            <person name="Adams T.M."/>
            <person name="Armitage A.D."/>
            <person name="Sobczyk M.K."/>
            <person name="Bates H.J."/>
            <person name="Dunwell J.M."/>
            <person name="Nellist C.F."/>
            <person name="Harrison R.J."/>
        </authorList>
    </citation>
    <scope>NUCLEOTIDE SEQUENCE [LARGE SCALE GENOMIC DNA]</scope>
    <source>
        <strain evidence="7 9">BC-1</strain>
        <strain evidence="6 10">NOV-71</strain>
        <strain evidence="5 8">NOV-9</strain>
    </source>
</reference>
<sequence length="172" mass="19555">MYTWYFPRDISWADDVPAVRHDWVNAIVWLDNPAVENQKLPGVSVSREGALYVAYNSIVNGFMNGTHPQMEYFMGFFGEGYHTIDASLEAGDFQDLILWTQLTDQAHKGLETGDFGPSTPVPFNDANFEKNLKRGWYQNDTGYFYVVERVKIAFQEQEKETNAGQVVVAALV</sequence>
<dbReference type="Proteomes" id="UP000440367">
    <property type="component" value="Unassembled WGS sequence"/>
</dbReference>
<evidence type="ECO:0000313" key="10">
    <source>
        <dbReference type="Proteomes" id="UP000441208"/>
    </source>
</evidence>
<evidence type="ECO:0000313" key="8">
    <source>
        <dbReference type="Proteomes" id="UP000429523"/>
    </source>
</evidence>
<keyword evidence="3" id="KW-0964">Secreted</keyword>
<evidence type="ECO:0000313" key="7">
    <source>
        <dbReference type="EMBL" id="KAE9245151.1"/>
    </source>
</evidence>
<evidence type="ECO:0000313" key="9">
    <source>
        <dbReference type="Proteomes" id="UP000440367"/>
    </source>
</evidence>
<dbReference type="EMBL" id="QXGF01000276">
    <property type="protein sequence ID" value="KAE8942999.1"/>
    <property type="molecule type" value="Genomic_DNA"/>
</dbReference>
<dbReference type="Pfam" id="PF05630">
    <property type="entry name" value="NPP1"/>
    <property type="match status" value="1"/>
</dbReference>
<evidence type="ECO:0000256" key="4">
    <source>
        <dbReference type="ARBA" id="ARBA00023026"/>
    </source>
</evidence>
<keyword evidence="4" id="KW-0843">Virulence</keyword>
<evidence type="ECO:0000313" key="6">
    <source>
        <dbReference type="EMBL" id="KAE9120449.1"/>
    </source>
</evidence>
<protein>
    <submittedName>
        <fullName evidence="7">Uncharacterized protein</fullName>
    </submittedName>
</protein>
<dbReference type="EMBL" id="QXGD01000272">
    <property type="protein sequence ID" value="KAE9245151.1"/>
    <property type="molecule type" value="Genomic_DNA"/>
</dbReference>
<organism evidence="7 9">
    <name type="scientific">Phytophthora fragariae</name>
    <dbReference type="NCBI Taxonomy" id="53985"/>
    <lineage>
        <taxon>Eukaryota</taxon>
        <taxon>Sar</taxon>
        <taxon>Stramenopiles</taxon>
        <taxon>Oomycota</taxon>
        <taxon>Peronosporomycetes</taxon>
        <taxon>Peronosporales</taxon>
        <taxon>Peronosporaceae</taxon>
        <taxon>Phytophthora</taxon>
    </lineage>
</organism>
<proteinExistence type="inferred from homology"/>
<dbReference type="PANTHER" id="PTHR33657">
    <property type="entry name" value="DOMAIN PROTEIN, PUTATIVE (AFU_ORTHOLOGUE AFUA_5G00600)-RELATED"/>
    <property type="match status" value="1"/>
</dbReference>
<accession>A0A6A3ZYS5</accession>
<dbReference type="Proteomes" id="UP000441208">
    <property type="component" value="Unassembled WGS sequence"/>
</dbReference>
<dbReference type="AlphaFoldDB" id="A0A6A3ZYS5"/>
<dbReference type="Proteomes" id="UP000429523">
    <property type="component" value="Unassembled WGS sequence"/>
</dbReference>
<comment type="caution">
    <text evidence="7">The sequence shown here is derived from an EMBL/GenBank/DDBJ whole genome shotgun (WGS) entry which is preliminary data.</text>
</comment>
<comment type="similarity">
    <text evidence="2">Belongs to the Necrosis inducing protein (NPP1) family.</text>
</comment>
<dbReference type="PANTHER" id="PTHR33657:SF8">
    <property type="entry name" value="DOMAIN PROTEIN, PUTATIVE (AFU_ORTHOLOGUE AFUA_5G00600)-RELATED"/>
    <property type="match status" value="1"/>
</dbReference>
<evidence type="ECO:0000256" key="3">
    <source>
        <dbReference type="ARBA" id="ARBA00022525"/>
    </source>
</evidence>
<evidence type="ECO:0000313" key="5">
    <source>
        <dbReference type="EMBL" id="KAE8942999.1"/>
    </source>
</evidence>
<dbReference type="InterPro" id="IPR008701">
    <property type="entry name" value="NPP1"/>
</dbReference>
<comment type="subcellular location">
    <subcellularLocation>
        <location evidence="1">Secreted</location>
    </subcellularLocation>
</comment>
<dbReference type="GO" id="GO:0005576">
    <property type="term" value="C:extracellular region"/>
    <property type="evidence" value="ECO:0007669"/>
    <property type="project" value="UniProtKB-SubCell"/>
</dbReference>